<dbReference type="AlphaFoldDB" id="A0A8S3C133"/>
<dbReference type="Proteomes" id="UP000681720">
    <property type="component" value="Unassembled WGS sequence"/>
</dbReference>
<comment type="caution">
    <text evidence="2">The sequence shown here is derived from an EMBL/GenBank/DDBJ whole genome shotgun (WGS) entry which is preliminary data.</text>
</comment>
<dbReference type="EMBL" id="CAJOBH010160532">
    <property type="protein sequence ID" value="CAF4877032.1"/>
    <property type="molecule type" value="Genomic_DNA"/>
</dbReference>
<reference evidence="2" key="1">
    <citation type="submission" date="2021-02" db="EMBL/GenBank/DDBJ databases">
        <authorList>
            <person name="Nowell W R."/>
        </authorList>
    </citation>
    <scope>NUCLEOTIDE SEQUENCE</scope>
</reference>
<evidence type="ECO:0000313" key="3">
    <source>
        <dbReference type="EMBL" id="CAF5049686.1"/>
    </source>
</evidence>
<gene>
    <name evidence="2" type="ORF">BYL167_LOCUS51194</name>
    <name evidence="3" type="ORF">GIL414_LOCUS59890</name>
</gene>
<feature type="non-terminal residue" evidence="2">
    <location>
        <position position="55"/>
    </location>
</feature>
<evidence type="ECO:0000313" key="4">
    <source>
        <dbReference type="Proteomes" id="UP000681967"/>
    </source>
</evidence>
<organism evidence="2 4">
    <name type="scientific">Rotaria magnacalcarata</name>
    <dbReference type="NCBI Taxonomy" id="392030"/>
    <lineage>
        <taxon>Eukaryota</taxon>
        <taxon>Metazoa</taxon>
        <taxon>Spiralia</taxon>
        <taxon>Gnathifera</taxon>
        <taxon>Rotifera</taxon>
        <taxon>Eurotatoria</taxon>
        <taxon>Bdelloidea</taxon>
        <taxon>Philodinida</taxon>
        <taxon>Philodinidae</taxon>
        <taxon>Rotaria</taxon>
    </lineage>
</organism>
<proteinExistence type="predicted"/>
<protein>
    <submittedName>
        <fullName evidence="2">Uncharacterized protein</fullName>
    </submittedName>
</protein>
<dbReference type="EMBL" id="CAJOBJ010228629">
    <property type="protein sequence ID" value="CAF5049686.1"/>
    <property type="molecule type" value="Genomic_DNA"/>
</dbReference>
<feature type="region of interest" description="Disordered" evidence="1">
    <location>
        <begin position="1"/>
        <end position="33"/>
    </location>
</feature>
<sequence>NIIPQPPSTAAKPNNIRRQPNRINSEPLSSSNETAICIARSPESSNISFESGYDS</sequence>
<evidence type="ECO:0000256" key="1">
    <source>
        <dbReference type="SAM" id="MobiDB-lite"/>
    </source>
</evidence>
<dbReference type="Proteomes" id="UP000681967">
    <property type="component" value="Unassembled WGS sequence"/>
</dbReference>
<name>A0A8S3C133_9BILA</name>
<evidence type="ECO:0000313" key="2">
    <source>
        <dbReference type="EMBL" id="CAF4877032.1"/>
    </source>
</evidence>
<accession>A0A8S3C133</accession>
<feature type="compositionally biased region" description="Low complexity" evidence="1">
    <location>
        <begin position="13"/>
        <end position="24"/>
    </location>
</feature>
<feature type="non-terminal residue" evidence="2">
    <location>
        <position position="1"/>
    </location>
</feature>